<organism evidence="2 3">
    <name type="scientific">Falsiroseomonas bella</name>
    <dbReference type="NCBI Taxonomy" id="2184016"/>
    <lineage>
        <taxon>Bacteria</taxon>
        <taxon>Pseudomonadati</taxon>
        <taxon>Pseudomonadota</taxon>
        <taxon>Alphaproteobacteria</taxon>
        <taxon>Acetobacterales</taxon>
        <taxon>Roseomonadaceae</taxon>
        <taxon>Falsiroseomonas</taxon>
    </lineage>
</organism>
<reference evidence="3" key="1">
    <citation type="submission" date="2018-05" db="EMBL/GenBank/DDBJ databases">
        <authorList>
            <person name="Du Z."/>
            <person name="Wang X."/>
        </authorList>
    </citation>
    <scope>NUCLEOTIDE SEQUENCE [LARGE SCALE GENOMIC DNA]</scope>
    <source>
        <strain evidence="3">CQN31</strain>
    </source>
</reference>
<name>A0A317FD51_9PROT</name>
<evidence type="ECO:0000313" key="3">
    <source>
        <dbReference type="Proteomes" id="UP000245765"/>
    </source>
</evidence>
<evidence type="ECO:0000313" key="2">
    <source>
        <dbReference type="EMBL" id="PWS37011.1"/>
    </source>
</evidence>
<protein>
    <recommendedName>
        <fullName evidence="4">Class I SAM-dependent methyltransferase</fullName>
    </recommendedName>
</protein>
<feature type="region of interest" description="Disordered" evidence="1">
    <location>
        <begin position="1"/>
        <end position="22"/>
    </location>
</feature>
<dbReference type="OrthoDB" id="2548453at2"/>
<dbReference type="AlphaFoldDB" id="A0A317FD51"/>
<evidence type="ECO:0000256" key="1">
    <source>
        <dbReference type="SAM" id="MobiDB-lite"/>
    </source>
</evidence>
<proteinExistence type="predicted"/>
<gene>
    <name evidence="2" type="ORF">DFH01_09020</name>
</gene>
<evidence type="ECO:0008006" key="4">
    <source>
        <dbReference type="Google" id="ProtNLM"/>
    </source>
</evidence>
<comment type="caution">
    <text evidence="2">The sequence shown here is derived from an EMBL/GenBank/DDBJ whole genome shotgun (WGS) entry which is preliminary data.</text>
</comment>
<dbReference type="EMBL" id="QGNA01000002">
    <property type="protein sequence ID" value="PWS37011.1"/>
    <property type="molecule type" value="Genomic_DNA"/>
</dbReference>
<feature type="compositionally biased region" description="Basic and acidic residues" evidence="1">
    <location>
        <begin position="13"/>
        <end position="22"/>
    </location>
</feature>
<keyword evidence="3" id="KW-1185">Reference proteome</keyword>
<dbReference type="Proteomes" id="UP000245765">
    <property type="component" value="Unassembled WGS sequence"/>
</dbReference>
<dbReference type="RefSeq" id="WP_109870122.1">
    <property type="nucleotide sequence ID" value="NZ_QGNA01000002.1"/>
</dbReference>
<accession>A0A317FD51</accession>
<sequence>MSEQQGDRPAAPEARDAAPPKGVTREAVDWGFKLLAGRAPVSPAEFEAFKALPNLNALRRAFTNTESFHEFFDSILNGYPSYTVPLFLIRPPATAALDWRFAPPDLEHPGSQLCTAAQFADPAFSEIIEAMGLRPARTRAKWEHAWMVSVLATAGLIEPGRRGLAIDAGRERVASLVASRGVEVLAIGSETGDERSIEARRSRLFYPEMVHIEEFDRLVRFAAFEPTAIGSFPAASMDFCFSFGMPGRLRSIEATLAFLEASLVPLRPGGLALHCLDFNLSSDKTTWELPNLVILRRCDIEALAERLAPAGHSILTFNTHPGAEQMDEQVSAPPTSTRGHRQRHGLVVATSFGLAIRKAG</sequence>